<dbReference type="Pfam" id="PF07730">
    <property type="entry name" value="HisKA_3"/>
    <property type="match status" value="1"/>
</dbReference>
<feature type="transmembrane region" description="Helical" evidence="10">
    <location>
        <begin position="87"/>
        <end position="106"/>
    </location>
</feature>
<evidence type="ECO:0000256" key="2">
    <source>
        <dbReference type="ARBA" id="ARBA00012438"/>
    </source>
</evidence>
<feature type="domain" description="Signal transduction histidine kinase subgroup 3 dimerisation and phosphoacceptor" evidence="12">
    <location>
        <begin position="181"/>
        <end position="251"/>
    </location>
</feature>
<dbReference type="Proteomes" id="UP001500266">
    <property type="component" value="Unassembled WGS sequence"/>
</dbReference>
<keyword evidence="7" id="KW-0067">ATP-binding</keyword>
<dbReference type="InterPro" id="IPR003594">
    <property type="entry name" value="HATPase_dom"/>
</dbReference>
<organism evidence="13 14">
    <name type="scientific">Actinomadura keratinilytica</name>
    <dbReference type="NCBI Taxonomy" id="547461"/>
    <lineage>
        <taxon>Bacteria</taxon>
        <taxon>Bacillati</taxon>
        <taxon>Actinomycetota</taxon>
        <taxon>Actinomycetes</taxon>
        <taxon>Streptosporangiales</taxon>
        <taxon>Thermomonosporaceae</taxon>
        <taxon>Actinomadura</taxon>
    </lineage>
</organism>
<feature type="region of interest" description="Disordered" evidence="9">
    <location>
        <begin position="251"/>
        <end position="293"/>
    </location>
</feature>
<evidence type="ECO:0000256" key="9">
    <source>
        <dbReference type="SAM" id="MobiDB-lite"/>
    </source>
</evidence>
<keyword evidence="8" id="KW-0902">Two-component regulatory system</keyword>
<keyword evidence="3" id="KW-0597">Phosphoprotein</keyword>
<comment type="catalytic activity">
    <reaction evidence="1">
        <text>ATP + protein L-histidine = ADP + protein N-phospho-L-histidine.</text>
        <dbReference type="EC" id="2.7.13.3"/>
    </reaction>
</comment>
<name>A0ABP7Z885_9ACTN</name>
<evidence type="ECO:0000259" key="11">
    <source>
        <dbReference type="Pfam" id="PF02518"/>
    </source>
</evidence>
<feature type="domain" description="Histidine kinase/HSP90-like ATPase" evidence="11">
    <location>
        <begin position="328"/>
        <end position="416"/>
    </location>
</feature>
<keyword evidence="5" id="KW-0547">Nucleotide-binding</keyword>
<dbReference type="EC" id="2.7.13.3" evidence="2"/>
<comment type="caution">
    <text evidence="13">The sequence shown here is derived from an EMBL/GenBank/DDBJ whole genome shotgun (WGS) entry which is preliminary data.</text>
</comment>
<keyword evidence="4" id="KW-0808">Transferase</keyword>
<sequence>MLERVHWVGGCLVRVMAAGMGGFFLLICLLHIRPHYALIDLWTIGVAAVVMVATLPARFTAGWTVLAVSLSAATTALLALHPEGVRQPSVLVEATALLVLTVRVVWRTGRDRVVPATALVAGTAIARVSVLALASVAPPLALLVVAAPMAVLVAVAIGIGLYLRALDARRARAVLEARRDERLELARDLHDFVAHHITGIVVQAQAARFAAQSGAAQTPEQLDATFAGIEKAGTEALTSMRRMVSLLRDAQHTDRAAQDAGADRAAAGADGPAGRDRGAAGRPGRGGSATRPIADLSQVEELVAGFTDLPVTLTVDPGLGDLPPEIATSVHRIVQEALTNTRKHAADATRVRVEVVRVPDGIEVGVRDNGQGRGRRLPSSGFGLVGLAERVEALGGRMRAGRRPEGGWELVAVLPYARVLRESNA</sequence>
<evidence type="ECO:0000256" key="4">
    <source>
        <dbReference type="ARBA" id="ARBA00022679"/>
    </source>
</evidence>
<gene>
    <name evidence="13" type="ORF">GCM10022416_45310</name>
</gene>
<evidence type="ECO:0000259" key="12">
    <source>
        <dbReference type="Pfam" id="PF07730"/>
    </source>
</evidence>
<dbReference type="SUPFAM" id="SSF55874">
    <property type="entry name" value="ATPase domain of HSP90 chaperone/DNA topoisomerase II/histidine kinase"/>
    <property type="match status" value="1"/>
</dbReference>
<feature type="transmembrane region" description="Helical" evidence="10">
    <location>
        <begin position="62"/>
        <end position="81"/>
    </location>
</feature>
<keyword evidence="14" id="KW-1185">Reference proteome</keyword>
<feature type="transmembrane region" description="Helical" evidence="10">
    <location>
        <begin position="113"/>
        <end position="134"/>
    </location>
</feature>
<keyword evidence="10" id="KW-0812">Transmembrane</keyword>
<dbReference type="Gene3D" id="1.20.5.1930">
    <property type="match status" value="1"/>
</dbReference>
<evidence type="ECO:0000256" key="10">
    <source>
        <dbReference type="SAM" id="Phobius"/>
    </source>
</evidence>
<evidence type="ECO:0000256" key="3">
    <source>
        <dbReference type="ARBA" id="ARBA00022553"/>
    </source>
</evidence>
<proteinExistence type="predicted"/>
<accession>A0ABP7Z885</accession>
<evidence type="ECO:0000256" key="1">
    <source>
        <dbReference type="ARBA" id="ARBA00000085"/>
    </source>
</evidence>
<keyword evidence="10" id="KW-0472">Membrane</keyword>
<feature type="compositionally biased region" description="Low complexity" evidence="9">
    <location>
        <begin position="258"/>
        <end position="272"/>
    </location>
</feature>
<dbReference type="InterPro" id="IPR011712">
    <property type="entry name" value="Sig_transdc_His_kin_sub3_dim/P"/>
</dbReference>
<dbReference type="InterPro" id="IPR050482">
    <property type="entry name" value="Sensor_HK_TwoCompSys"/>
</dbReference>
<keyword evidence="6" id="KW-0418">Kinase</keyword>
<feature type="transmembrane region" description="Helical" evidence="10">
    <location>
        <begin position="38"/>
        <end position="55"/>
    </location>
</feature>
<keyword evidence="10" id="KW-1133">Transmembrane helix</keyword>
<feature type="transmembrane region" description="Helical" evidence="10">
    <location>
        <begin position="12"/>
        <end position="32"/>
    </location>
</feature>
<dbReference type="PANTHER" id="PTHR24421:SF10">
    <property type="entry name" value="NITRATE_NITRITE SENSOR PROTEIN NARQ"/>
    <property type="match status" value="1"/>
</dbReference>
<evidence type="ECO:0000256" key="7">
    <source>
        <dbReference type="ARBA" id="ARBA00022840"/>
    </source>
</evidence>
<evidence type="ECO:0000256" key="8">
    <source>
        <dbReference type="ARBA" id="ARBA00023012"/>
    </source>
</evidence>
<protein>
    <recommendedName>
        <fullName evidence="2">histidine kinase</fullName>
        <ecNumber evidence="2">2.7.13.3</ecNumber>
    </recommendedName>
</protein>
<dbReference type="InterPro" id="IPR036890">
    <property type="entry name" value="HATPase_C_sf"/>
</dbReference>
<evidence type="ECO:0000313" key="14">
    <source>
        <dbReference type="Proteomes" id="UP001500266"/>
    </source>
</evidence>
<dbReference type="PANTHER" id="PTHR24421">
    <property type="entry name" value="NITRATE/NITRITE SENSOR PROTEIN NARX-RELATED"/>
    <property type="match status" value="1"/>
</dbReference>
<evidence type="ECO:0000256" key="6">
    <source>
        <dbReference type="ARBA" id="ARBA00022777"/>
    </source>
</evidence>
<evidence type="ECO:0000313" key="13">
    <source>
        <dbReference type="EMBL" id="GAA4149708.1"/>
    </source>
</evidence>
<dbReference type="EMBL" id="BAABDO010000081">
    <property type="protein sequence ID" value="GAA4149708.1"/>
    <property type="molecule type" value="Genomic_DNA"/>
</dbReference>
<dbReference type="Pfam" id="PF02518">
    <property type="entry name" value="HATPase_c"/>
    <property type="match status" value="1"/>
</dbReference>
<reference evidence="14" key="1">
    <citation type="journal article" date="2019" name="Int. J. Syst. Evol. Microbiol.">
        <title>The Global Catalogue of Microorganisms (GCM) 10K type strain sequencing project: providing services to taxonomists for standard genome sequencing and annotation.</title>
        <authorList>
            <consortium name="The Broad Institute Genomics Platform"/>
            <consortium name="The Broad Institute Genome Sequencing Center for Infectious Disease"/>
            <person name="Wu L."/>
            <person name="Ma J."/>
        </authorList>
    </citation>
    <scope>NUCLEOTIDE SEQUENCE [LARGE SCALE GENOMIC DNA]</scope>
    <source>
        <strain evidence="14">JCM 17316</strain>
    </source>
</reference>
<evidence type="ECO:0000256" key="5">
    <source>
        <dbReference type="ARBA" id="ARBA00022741"/>
    </source>
</evidence>
<feature type="transmembrane region" description="Helical" evidence="10">
    <location>
        <begin position="140"/>
        <end position="163"/>
    </location>
</feature>
<dbReference type="CDD" id="cd16917">
    <property type="entry name" value="HATPase_UhpB-NarQ-NarX-like"/>
    <property type="match status" value="1"/>
</dbReference>
<dbReference type="Gene3D" id="3.30.565.10">
    <property type="entry name" value="Histidine kinase-like ATPase, C-terminal domain"/>
    <property type="match status" value="1"/>
</dbReference>